<feature type="domain" description="Glycosyltransferase subfamily 4-like N-terminal" evidence="1">
    <location>
        <begin position="262"/>
        <end position="436"/>
    </location>
</feature>
<dbReference type="EMBL" id="NEVT01000006">
    <property type="protein sequence ID" value="OZI75702.1"/>
    <property type="molecule type" value="Genomic_DNA"/>
</dbReference>
<comment type="caution">
    <text evidence="2">The sequence shown here is derived from an EMBL/GenBank/DDBJ whole genome shotgun (WGS) entry which is preliminary data.</text>
</comment>
<accession>A0A261VQE4</accession>
<dbReference type="AlphaFoldDB" id="A0A261VQE4"/>
<organism evidence="2 3">
    <name type="scientific">Bordetella genomosp. 2</name>
    <dbReference type="NCBI Taxonomy" id="1983456"/>
    <lineage>
        <taxon>Bacteria</taxon>
        <taxon>Pseudomonadati</taxon>
        <taxon>Pseudomonadota</taxon>
        <taxon>Betaproteobacteria</taxon>
        <taxon>Burkholderiales</taxon>
        <taxon>Alcaligenaceae</taxon>
        <taxon>Bordetella</taxon>
    </lineage>
</organism>
<dbReference type="InterPro" id="IPR028098">
    <property type="entry name" value="Glyco_trans_4-like_N"/>
</dbReference>
<dbReference type="RefSeq" id="WP_094806691.1">
    <property type="nucleotide sequence ID" value="NZ_NEVT01000006.1"/>
</dbReference>
<proteinExistence type="predicted"/>
<dbReference type="GO" id="GO:0016757">
    <property type="term" value="F:glycosyltransferase activity"/>
    <property type="evidence" value="ECO:0007669"/>
    <property type="project" value="UniProtKB-ARBA"/>
</dbReference>
<name>A0A261VQE4_9BORD</name>
<dbReference type="Pfam" id="PF13579">
    <property type="entry name" value="Glyco_trans_4_4"/>
    <property type="match status" value="1"/>
</dbReference>
<dbReference type="Proteomes" id="UP000215633">
    <property type="component" value="Unassembled WGS sequence"/>
</dbReference>
<keyword evidence="3" id="KW-1185">Reference proteome</keyword>
<protein>
    <recommendedName>
        <fullName evidence="1">Glycosyltransferase subfamily 4-like N-terminal domain-containing protein</fullName>
    </recommendedName>
</protein>
<evidence type="ECO:0000259" key="1">
    <source>
        <dbReference type="Pfam" id="PF13579"/>
    </source>
</evidence>
<sequence>MLTLAPETTAQPRRPRAPEATAVLQSLTLQVEDLAVGWVVKARVHGKVSKTAPRGAVVCFQFYDVHGDPLDAPHSGFTYSTHLERRFHYVPVGDSSIAAVTLRPLLPPPQAVRLELHLQRWSGMEQAPITGELTAEPYDYTLPDLPRLEATDAEGAERVAWHWLTARKTERQYLLEIQALAWRIGAPALLREACYLLEQAPEVRGYMRQQSRYALAALDEMSDWLPLAPNAQCGRHAGLAHVVAHLAPQASPNGRLYDPIALAAAQYEQGFKPLVIVPTEYTQQASPDGPYTHRVQDGVEVIELDSLTPAAHARVKRTDLLRFDTLLSSHWISRRRVGLIHAHIGRSGYDLALRALALGAQYRLPIVMQWQEPASPCPVTDASAPPPDSEWWRQAYTQQLRCAARADAVIVTDAWQAALLLQAGIHRDRIFLVPPWSAPAGSTAPARPADSRRWIALLDVSDLSSERISALGDSLPAAIDLPGFGLQVIGPNAAVAQLEAALMNAGMQAHLATADARGGAGLGDTTPDLVIRMVPGRHAGRPDWLSDLDTLRRQGTLVLAERTPQSDCLLQHGQCGLTFDLREAGSLARALAEMAPDAETATRLRQRTAESMVSNEMAQLIVESAYRYALCAP</sequence>
<reference evidence="3" key="1">
    <citation type="submission" date="2017-05" db="EMBL/GenBank/DDBJ databases">
        <title>Complete and WGS of Bordetella genogroups.</title>
        <authorList>
            <person name="Spilker T."/>
            <person name="Lipuma J."/>
        </authorList>
    </citation>
    <scope>NUCLEOTIDE SEQUENCE [LARGE SCALE GENOMIC DNA]</scope>
    <source>
        <strain evidence="3">AU8256</strain>
    </source>
</reference>
<gene>
    <name evidence="2" type="ORF">CAL24_10765</name>
</gene>
<dbReference type="Gene3D" id="3.40.50.2000">
    <property type="entry name" value="Glycogen Phosphorylase B"/>
    <property type="match status" value="1"/>
</dbReference>
<evidence type="ECO:0000313" key="2">
    <source>
        <dbReference type="EMBL" id="OZI75702.1"/>
    </source>
</evidence>
<dbReference type="SUPFAM" id="SSF53756">
    <property type="entry name" value="UDP-Glycosyltransferase/glycogen phosphorylase"/>
    <property type="match status" value="1"/>
</dbReference>
<evidence type="ECO:0000313" key="3">
    <source>
        <dbReference type="Proteomes" id="UP000215633"/>
    </source>
</evidence>